<evidence type="ECO:0000313" key="2">
    <source>
        <dbReference type="Proteomes" id="UP000586947"/>
    </source>
</evidence>
<dbReference type="Gene3D" id="1.25.40.10">
    <property type="entry name" value="Tetratricopeptide repeat domain"/>
    <property type="match status" value="1"/>
</dbReference>
<comment type="caution">
    <text evidence="1">The sequence shown here is derived from an EMBL/GenBank/DDBJ whole genome shotgun (WGS) entry which is preliminary data.</text>
</comment>
<proteinExistence type="predicted"/>
<dbReference type="SUPFAM" id="SSF48452">
    <property type="entry name" value="TPR-like"/>
    <property type="match status" value="1"/>
</dbReference>
<evidence type="ECO:0000313" key="1">
    <source>
        <dbReference type="EMBL" id="MBB5479528.1"/>
    </source>
</evidence>
<reference evidence="1 2" key="1">
    <citation type="submission" date="2020-08" db="EMBL/GenBank/DDBJ databases">
        <title>Sequencing the genomes of 1000 actinobacteria strains.</title>
        <authorList>
            <person name="Klenk H.-P."/>
        </authorList>
    </citation>
    <scope>NUCLEOTIDE SEQUENCE [LARGE SCALE GENOMIC DNA]</scope>
    <source>
        <strain evidence="1 2">DSM 103125</strain>
    </source>
</reference>
<dbReference type="EMBL" id="JACHDP010000001">
    <property type="protein sequence ID" value="MBB5479528.1"/>
    <property type="molecule type" value="Genomic_DNA"/>
</dbReference>
<dbReference type="InterPro" id="IPR011990">
    <property type="entry name" value="TPR-like_helical_dom_sf"/>
</dbReference>
<dbReference type="RefSeq" id="WP_184182237.1">
    <property type="nucleotide sequence ID" value="NZ_BMNF01000007.1"/>
</dbReference>
<dbReference type="Proteomes" id="UP000586947">
    <property type="component" value="Unassembled WGS sequence"/>
</dbReference>
<organism evidence="1 2">
    <name type="scientific">Micromonospora parathelypteridis</name>
    <dbReference type="NCBI Taxonomy" id="1839617"/>
    <lineage>
        <taxon>Bacteria</taxon>
        <taxon>Bacillati</taxon>
        <taxon>Actinomycetota</taxon>
        <taxon>Actinomycetes</taxon>
        <taxon>Micromonosporales</taxon>
        <taxon>Micromonosporaceae</taxon>
        <taxon>Micromonospora</taxon>
    </lineage>
</organism>
<name>A0A840W2Z7_9ACTN</name>
<accession>A0A840W2Z7</accession>
<keyword evidence="2" id="KW-1185">Reference proteome</keyword>
<protein>
    <submittedName>
        <fullName evidence="1">Tetratricopeptide (TPR) repeat protein</fullName>
    </submittedName>
</protein>
<sequence length="329" mass="36347">MPLAVRITLLRQLTRVDLARFGPMLAEALITRSHQVKIRRSFVLRRTAAADEAATLYRRLVRDRPGRHEVGLARALVAQGSVPDDRTMTSALEQGWEAVGYVEDTTDREGLVVLAAAHLMMANLLAPTAAQDALPLAERARATWLRCAPFGLRERTGLARSLTVLGDCRAELDAPAEALAAREEAVEIFRRLPGWARLRYMPARLLAVTGLVESLSADRRWAQALTLAATAREDLTLWARWEPLRARPTLGRLLLVIAVCHAELGEPEAAVTTAEEAVAQARWLAEHDPVRYRDWLVAALRTLAGVLHTAGRYEEAVWTADEARAVQGD</sequence>
<gene>
    <name evidence="1" type="ORF">HNR20_004033</name>
</gene>
<dbReference type="AlphaFoldDB" id="A0A840W2Z7"/>